<dbReference type="PANTHER" id="PTHR38340">
    <property type="entry name" value="S-LAYER PROTEIN"/>
    <property type="match status" value="1"/>
</dbReference>
<dbReference type="Pfam" id="PF00353">
    <property type="entry name" value="HemolysinCabind"/>
    <property type="match status" value="6"/>
</dbReference>
<dbReference type="Proteomes" id="UP001017257">
    <property type="component" value="Chromosome"/>
</dbReference>
<comment type="subcellular location">
    <subcellularLocation>
        <location evidence="1">Secreted</location>
    </subcellularLocation>
</comment>
<gene>
    <name evidence="3" type="ORF">HPT29_016280</name>
</gene>
<sequence length="557" mass="56855">MSEQHQYPVASISSSALAAIAADVIHGTDDSEVLNGNNNASADYADVIYGHGGNDTINGGDGKDYLDGGAGNDVLNGGDNNDDTLVGGDGADVLNGGSGVTYWDYASYAGSATGLVINLRDTALSTGDAAGDVYNSIEGIIGTAHNDLIIGNGDKHVLSGGAGNDTIIGGSGQEIMDGGDGIDTVSYALSGQGVSVSLNAGGGGVNDSLSDTWVNFENVVGSNYNDSLTGDGKANYISGGLGNDSLYGSGGDDTLDAGAGTDHMQGGEGSDVYYVDNANDEAREQSYHAGTDTVIASVSYDVGMSAVEVLRAADGQAPINLTGNEYTTTLIGNEGSNVLSSKGRGSVMHGGGGNDVYYVDNANDVIVDTGGVDVVYASTSFTLAANSGIDTVYAVGDVPVLNGNAFDNVLLGTSSKNTMNGGAGNDMIYGKSGKDLLTGGTGKDWFVFDTTLGKSNTDTIKDFKAGQDKIVLDNALFKANKSFYAAIKKGTPDKPLKLAKAFFTVGSHADDRNDFLVYNKKTGVLSYDKDGSGGAAAVEIARFSNKTAMSEKDFFII</sequence>
<accession>A0ABY5RM66</accession>
<evidence type="ECO:0000256" key="1">
    <source>
        <dbReference type="ARBA" id="ARBA00004613"/>
    </source>
</evidence>
<dbReference type="PRINTS" id="PR00313">
    <property type="entry name" value="CABNDNGRPT"/>
</dbReference>
<dbReference type="InterPro" id="IPR050557">
    <property type="entry name" value="RTX_toxin/Mannuronan_C5-epim"/>
</dbReference>
<protein>
    <submittedName>
        <fullName evidence="3">Calcium-binding protein</fullName>
    </submittedName>
</protein>
<name>A0ABY5RM66_9HYPH</name>
<evidence type="ECO:0000256" key="2">
    <source>
        <dbReference type="ARBA" id="ARBA00022525"/>
    </source>
</evidence>
<dbReference type="RefSeq" id="WP_173945325.1">
    <property type="nucleotide sequence ID" value="NZ_CP102845.1"/>
</dbReference>
<keyword evidence="2" id="KW-0964">Secreted</keyword>
<dbReference type="Gene3D" id="2.150.10.10">
    <property type="entry name" value="Serralysin-like metalloprotease, C-terminal"/>
    <property type="match status" value="4"/>
</dbReference>
<evidence type="ECO:0000313" key="4">
    <source>
        <dbReference type="Proteomes" id="UP001017257"/>
    </source>
</evidence>
<dbReference type="PROSITE" id="PS00330">
    <property type="entry name" value="HEMOLYSIN_CALCIUM"/>
    <property type="match status" value="3"/>
</dbReference>
<proteinExistence type="predicted"/>
<dbReference type="InterPro" id="IPR001343">
    <property type="entry name" value="Hemolysn_Ca-bd"/>
</dbReference>
<dbReference type="PANTHER" id="PTHR38340:SF1">
    <property type="entry name" value="S-LAYER PROTEIN"/>
    <property type="match status" value="1"/>
</dbReference>
<evidence type="ECO:0000313" key="3">
    <source>
        <dbReference type="EMBL" id="UVF18068.1"/>
    </source>
</evidence>
<organism evidence="3 4">
    <name type="scientific">Microvirga terrae</name>
    <dbReference type="NCBI Taxonomy" id="2740529"/>
    <lineage>
        <taxon>Bacteria</taxon>
        <taxon>Pseudomonadati</taxon>
        <taxon>Pseudomonadota</taxon>
        <taxon>Alphaproteobacteria</taxon>
        <taxon>Hyphomicrobiales</taxon>
        <taxon>Methylobacteriaceae</taxon>
        <taxon>Microvirga</taxon>
    </lineage>
</organism>
<dbReference type="InterPro" id="IPR018511">
    <property type="entry name" value="Hemolysin-typ_Ca-bd_CS"/>
</dbReference>
<dbReference type="EMBL" id="CP102845">
    <property type="protein sequence ID" value="UVF18068.1"/>
    <property type="molecule type" value="Genomic_DNA"/>
</dbReference>
<keyword evidence="4" id="KW-1185">Reference proteome</keyword>
<dbReference type="InterPro" id="IPR011049">
    <property type="entry name" value="Serralysin-like_metalloprot_C"/>
</dbReference>
<dbReference type="SUPFAM" id="SSF51120">
    <property type="entry name" value="beta-Roll"/>
    <property type="match status" value="4"/>
</dbReference>
<reference evidence="3" key="1">
    <citation type="submission" date="2022-08" db="EMBL/GenBank/DDBJ databases">
        <title>Microvirga terrae sp. nov., isolated from soil.</title>
        <authorList>
            <person name="Kim K.H."/>
            <person name="Seo Y.L."/>
            <person name="Kim J.M."/>
            <person name="Lee J.K."/>
            <person name="Han D.M."/>
            <person name="Jeon C.O."/>
        </authorList>
    </citation>
    <scope>NUCLEOTIDE SEQUENCE</scope>
    <source>
        <strain evidence="3">R24</strain>
    </source>
</reference>